<keyword evidence="3" id="KW-1185">Reference proteome</keyword>
<protein>
    <submittedName>
        <fullName evidence="4">Transposase</fullName>
    </submittedName>
</protein>
<dbReference type="Proteomes" id="UP000270296">
    <property type="component" value="Unassembled WGS sequence"/>
</dbReference>
<evidence type="ECO:0000313" key="2">
    <source>
        <dbReference type="EMBL" id="VDP12266.1"/>
    </source>
</evidence>
<dbReference type="EMBL" id="UZAM01010416">
    <property type="protein sequence ID" value="VDP12266.1"/>
    <property type="molecule type" value="Genomic_DNA"/>
</dbReference>
<proteinExistence type="predicted"/>
<evidence type="ECO:0000313" key="4">
    <source>
        <dbReference type="WBParaSite" id="SBAD_0000747401-mRNA-1"/>
    </source>
</evidence>
<sequence>MGIRATKNAVTGDDLKEGKMTDSATWTAGGPQVSSDVHVPHDCRLLSRCARNDEGLSRTDLDCRRLGSATVTGAVSSVRRATLLIVRRVSKSKICEDDVRYERMVGDDRGYDGVDEYLAANRPIGRPTTDRPTALRASDGTGPSRHGAT</sequence>
<reference evidence="2 3" key="2">
    <citation type="submission" date="2018-11" db="EMBL/GenBank/DDBJ databases">
        <authorList>
            <consortium name="Pathogen Informatics"/>
        </authorList>
    </citation>
    <scope>NUCLEOTIDE SEQUENCE [LARGE SCALE GENOMIC DNA]</scope>
</reference>
<evidence type="ECO:0000256" key="1">
    <source>
        <dbReference type="SAM" id="MobiDB-lite"/>
    </source>
</evidence>
<feature type="region of interest" description="Disordered" evidence="1">
    <location>
        <begin position="120"/>
        <end position="149"/>
    </location>
</feature>
<evidence type="ECO:0000313" key="3">
    <source>
        <dbReference type="Proteomes" id="UP000270296"/>
    </source>
</evidence>
<organism evidence="4">
    <name type="scientific">Soboliphyme baturini</name>
    <dbReference type="NCBI Taxonomy" id="241478"/>
    <lineage>
        <taxon>Eukaryota</taxon>
        <taxon>Metazoa</taxon>
        <taxon>Ecdysozoa</taxon>
        <taxon>Nematoda</taxon>
        <taxon>Enoplea</taxon>
        <taxon>Dorylaimia</taxon>
        <taxon>Dioctophymatida</taxon>
        <taxon>Dioctophymatoidea</taxon>
        <taxon>Soboliphymatidae</taxon>
        <taxon>Soboliphyme</taxon>
    </lineage>
</organism>
<dbReference type="WBParaSite" id="SBAD_0000747401-mRNA-1">
    <property type="protein sequence ID" value="SBAD_0000747401-mRNA-1"/>
    <property type="gene ID" value="SBAD_0000747401"/>
</dbReference>
<name>A0A183IUB0_9BILA</name>
<accession>A0A183IUB0</accession>
<dbReference type="AlphaFoldDB" id="A0A183IUB0"/>
<gene>
    <name evidence="2" type="ORF">SBAD_LOCUS7207</name>
</gene>
<reference evidence="4" key="1">
    <citation type="submission" date="2016-06" db="UniProtKB">
        <authorList>
            <consortium name="WormBaseParasite"/>
        </authorList>
    </citation>
    <scope>IDENTIFICATION</scope>
</reference>